<evidence type="ECO:0000256" key="11">
    <source>
        <dbReference type="ARBA" id="ARBA00023002"/>
    </source>
</evidence>
<feature type="domain" description="Thioredoxin" evidence="19">
    <location>
        <begin position="519"/>
        <end position="665"/>
    </location>
</feature>
<dbReference type="HAMAP" id="MF_00399">
    <property type="entry name" value="DbsD"/>
    <property type="match status" value="1"/>
</dbReference>
<feature type="transmembrane region" description="Helical" evidence="18">
    <location>
        <begin position="248"/>
        <end position="269"/>
    </location>
</feature>
<evidence type="ECO:0000256" key="1">
    <source>
        <dbReference type="ARBA" id="ARBA00004429"/>
    </source>
</evidence>
<dbReference type="Pfam" id="PF11412">
    <property type="entry name" value="DsbD_N"/>
    <property type="match status" value="1"/>
</dbReference>
<dbReference type="GO" id="GO:0009055">
    <property type="term" value="F:electron transfer activity"/>
    <property type="evidence" value="ECO:0007669"/>
    <property type="project" value="UniProtKB-UniRule"/>
</dbReference>
<keyword evidence="10 18" id="KW-1133">Transmembrane helix</keyword>
<feature type="transmembrane region" description="Helical" evidence="18">
    <location>
        <begin position="447"/>
        <end position="464"/>
    </location>
</feature>
<keyword evidence="3 18" id="KW-0813">Transport</keyword>
<evidence type="ECO:0000256" key="6">
    <source>
        <dbReference type="ARBA" id="ARBA00022692"/>
    </source>
</evidence>
<dbReference type="InterPro" id="IPR036249">
    <property type="entry name" value="Thioredoxin-like_sf"/>
</dbReference>
<comment type="caution">
    <text evidence="20">The sequence shown here is derived from an EMBL/GenBank/DDBJ whole genome shotgun (WGS) entry which is preliminary data.</text>
</comment>
<keyword evidence="7" id="KW-0732">Signal</keyword>
<dbReference type="SUPFAM" id="SSF52833">
    <property type="entry name" value="Thioredoxin-like"/>
    <property type="match status" value="1"/>
</dbReference>
<dbReference type="GO" id="GO:0017004">
    <property type="term" value="P:cytochrome complex assembly"/>
    <property type="evidence" value="ECO:0007669"/>
    <property type="project" value="UniProtKB-UniRule"/>
</dbReference>
<feature type="disulfide bond" description="Redox-active" evidence="18">
    <location>
        <begin position="581"/>
        <end position="584"/>
    </location>
</feature>
<keyword evidence="11 18" id="KW-0560">Oxidoreductase</keyword>
<keyword evidence="21" id="KW-1185">Reference proteome</keyword>
<evidence type="ECO:0000256" key="2">
    <source>
        <dbReference type="ARBA" id="ARBA00007241"/>
    </source>
</evidence>
<sequence length="669" mass="69551">MVTGQGAQRSQHSQGLRSWQGWQAWQSLAAIALAMLAVCLCLGAGPARAADQDDFLPPEQAFRFAARTIDPRTVEVRFDVAPGYYLYRERFAFAAQPAQVKLGAPDLPAGKVKFDETFGKEMETYRDTVTIRVPVESAPADGKWTLIVTSQGCADKGLCYPPMESVYEVGGAGIGALLGGRSNATPANATSTNATPANATSTNATSAIAAATPLPAGTGTRSAAAQADPGKAIDDSGRIAATLAGGHLLTIVALFFGLGLLLTFTPCVLPMVPILSSIVVGEHLHRGRAFVVSLAYVLGMAVVYTAVGVAAGLIGEGLAATLQKPWVLALFAALMVALALSMFGLYELQLPQRWQTRLTDSANRRPGGQIAGAAAMGAISALIVGPCVTAPLAGALAYIAQSGDAWTGGAALFSMAIGMGVPLLLVGVGAGNLLPRAGRWMEATKRVFGFLLLGVALWMIGPVLPAWLSMLGWATLLLVGAVFLRAFDGLGADPHPVARLGKGLGVLSALAGAILLVGLASGSRNPLQPLSHLVAGVRDGAPAAEAVRFERIRSVAELDARIAQASAAGKPVLLDFYADWCVSCKEMERFTFSDPRVQARLADVVMLQADVTANNADDKALLKRFGLFGPPGIILFGDDGRELPVRVIGYQAAGRFLASLERAFGPAGA</sequence>
<dbReference type="Gene3D" id="2.60.40.1250">
    <property type="entry name" value="Thiol:disulfide interchange protein DsbD, N-terminal domain"/>
    <property type="match status" value="1"/>
</dbReference>
<name>A0A5M8B6Y0_9BURK</name>
<evidence type="ECO:0000313" key="21">
    <source>
        <dbReference type="Proteomes" id="UP000324324"/>
    </source>
</evidence>
<feature type="disulfide bond" description="Redox-active" evidence="18">
    <location>
        <begin position="153"/>
        <end position="159"/>
    </location>
</feature>
<evidence type="ECO:0000313" key="20">
    <source>
        <dbReference type="EMBL" id="KAA6128724.1"/>
    </source>
</evidence>
<dbReference type="CDD" id="cd02953">
    <property type="entry name" value="DsbDgamma"/>
    <property type="match status" value="1"/>
</dbReference>
<dbReference type="PANTHER" id="PTHR32234">
    <property type="entry name" value="THIOL:DISULFIDE INTERCHANGE PROTEIN DSBD"/>
    <property type="match status" value="1"/>
</dbReference>
<evidence type="ECO:0000256" key="8">
    <source>
        <dbReference type="ARBA" id="ARBA00022748"/>
    </source>
</evidence>
<dbReference type="InterPro" id="IPR003834">
    <property type="entry name" value="Cyt_c_assmbl_TM_dom"/>
</dbReference>
<dbReference type="GO" id="GO:0047134">
    <property type="term" value="F:protein-disulfide reductase [NAD(P)H] activity"/>
    <property type="evidence" value="ECO:0007669"/>
    <property type="project" value="UniProtKB-UniRule"/>
</dbReference>
<dbReference type="Gene3D" id="3.40.30.10">
    <property type="entry name" value="Glutaredoxin"/>
    <property type="match status" value="1"/>
</dbReference>
<feature type="transmembrane region" description="Helical" evidence="18">
    <location>
        <begin position="326"/>
        <end position="346"/>
    </location>
</feature>
<accession>A0A5M8B6Y0</accession>
<evidence type="ECO:0000256" key="10">
    <source>
        <dbReference type="ARBA" id="ARBA00022989"/>
    </source>
</evidence>
<proteinExistence type="inferred from homology"/>
<comment type="catalytic activity">
    <reaction evidence="16 18">
        <text>[protein]-dithiol + NAD(+) = [protein]-disulfide + NADH + H(+)</text>
        <dbReference type="Rhea" id="RHEA:18749"/>
        <dbReference type="Rhea" id="RHEA-COMP:10593"/>
        <dbReference type="Rhea" id="RHEA-COMP:10594"/>
        <dbReference type="ChEBI" id="CHEBI:15378"/>
        <dbReference type="ChEBI" id="CHEBI:29950"/>
        <dbReference type="ChEBI" id="CHEBI:50058"/>
        <dbReference type="ChEBI" id="CHEBI:57540"/>
        <dbReference type="ChEBI" id="CHEBI:57945"/>
        <dbReference type="EC" id="1.8.1.8"/>
    </reaction>
</comment>
<comment type="subcellular location">
    <subcellularLocation>
        <location evidence="1 18">Cell inner membrane</location>
        <topology evidence="1 18">Multi-pass membrane protein</topology>
    </subcellularLocation>
</comment>
<dbReference type="Pfam" id="PF02683">
    <property type="entry name" value="DsbD_TM"/>
    <property type="match status" value="1"/>
</dbReference>
<organism evidence="20 21">
    <name type="scientific">Cupriavidus cauae</name>
    <dbReference type="NCBI Taxonomy" id="2608999"/>
    <lineage>
        <taxon>Bacteria</taxon>
        <taxon>Pseudomonadati</taxon>
        <taxon>Pseudomonadota</taxon>
        <taxon>Betaproteobacteria</taxon>
        <taxon>Burkholderiales</taxon>
        <taxon>Burkholderiaceae</taxon>
        <taxon>Cupriavidus</taxon>
    </lineage>
</organism>
<evidence type="ECO:0000256" key="5">
    <source>
        <dbReference type="ARBA" id="ARBA00022519"/>
    </source>
</evidence>
<dbReference type="PROSITE" id="PS00194">
    <property type="entry name" value="THIOREDOXIN_1"/>
    <property type="match status" value="1"/>
</dbReference>
<dbReference type="EC" id="1.8.1.8" evidence="18"/>
<keyword evidence="5 18" id="KW-0997">Cell inner membrane</keyword>
<dbReference type="PROSITE" id="PS51352">
    <property type="entry name" value="THIOREDOXIN_2"/>
    <property type="match status" value="1"/>
</dbReference>
<evidence type="ECO:0000256" key="4">
    <source>
        <dbReference type="ARBA" id="ARBA00022475"/>
    </source>
</evidence>
<dbReference type="AlphaFoldDB" id="A0A5M8B6Y0"/>
<comment type="caution">
    <text evidence="18">Lacks conserved residue(s) required for the propagation of feature annotation.</text>
</comment>
<dbReference type="InterPro" id="IPR035671">
    <property type="entry name" value="DsbD_gamma"/>
</dbReference>
<comment type="function">
    <text evidence="18">Required to facilitate the formation of correct disulfide bonds in some periplasmic proteins and for the assembly of the periplasmic c-type cytochromes. Acts by transferring electrons from cytoplasmic thioredoxin to the periplasm. This transfer involves a cascade of disulfide bond formation and reduction steps.</text>
</comment>
<keyword evidence="15 18" id="KW-0676">Redox-active center</keyword>
<evidence type="ECO:0000256" key="9">
    <source>
        <dbReference type="ARBA" id="ARBA00022982"/>
    </source>
</evidence>
<dbReference type="InterPro" id="IPR017937">
    <property type="entry name" value="Thioredoxin_CS"/>
</dbReference>
<dbReference type="InterPro" id="IPR028250">
    <property type="entry name" value="DsbDN"/>
</dbReference>
<evidence type="ECO:0000256" key="12">
    <source>
        <dbReference type="ARBA" id="ARBA00023027"/>
    </source>
</evidence>
<dbReference type="InterPro" id="IPR022910">
    <property type="entry name" value="Thiol_diS_interchange_DbsD"/>
</dbReference>
<evidence type="ECO:0000256" key="16">
    <source>
        <dbReference type="ARBA" id="ARBA00047388"/>
    </source>
</evidence>
<dbReference type="EMBL" id="VWRN01000022">
    <property type="protein sequence ID" value="KAA6128724.1"/>
    <property type="molecule type" value="Genomic_DNA"/>
</dbReference>
<feature type="transmembrane region" description="Helical" evidence="18">
    <location>
        <begin position="500"/>
        <end position="520"/>
    </location>
</feature>
<dbReference type="PANTHER" id="PTHR32234:SF0">
    <property type="entry name" value="THIOL:DISULFIDE INTERCHANGE PROTEIN DSBD"/>
    <property type="match status" value="1"/>
</dbReference>
<keyword evidence="4 18" id="KW-1003">Cell membrane</keyword>
<comment type="similarity">
    <text evidence="2 18">Belongs to the thioredoxin family. DsbD subfamily.</text>
</comment>
<dbReference type="Proteomes" id="UP000324324">
    <property type="component" value="Unassembled WGS sequence"/>
</dbReference>
<keyword evidence="6 18" id="KW-0812">Transmembrane</keyword>
<evidence type="ECO:0000256" key="7">
    <source>
        <dbReference type="ARBA" id="ARBA00022729"/>
    </source>
</evidence>
<gene>
    <name evidence="18 20" type="primary">dsbD</name>
    <name evidence="20" type="ORF">F1599_06930</name>
</gene>
<dbReference type="InterPro" id="IPR036929">
    <property type="entry name" value="DsbDN_sf"/>
</dbReference>
<protein>
    <recommendedName>
        <fullName evidence="18">Thiol:disulfide interchange protein DsbD</fullName>
        <ecNumber evidence="18">1.8.1.8</ecNumber>
    </recommendedName>
    <alternativeName>
        <fullName evidence="18">Protein-disulfide reductase</fullName>
        <shortName evidence="18">Disulfide reductase</shortName>
    </alternativeName>
</protein>
<dbReference type="Pfam" id="PF13899">
    <property type="entry name" value="Thioredoxin_7"/>
    <property type="match status" value="1"/>
</dbReference>
<reference evidence="20 21" key="1">
    <citation type="submission" date="2019-09" db="EMBL/GenBank/DDBJ databases">
        <title>Isolation of a novel species in the genus Cupriavidus from patients with sepsis using whole genome sequencing.</title>
        <authorList>
            <person name="Kweon O.J."/>
            <person name="Lee M.-K."/>
        </authorList>
    </citation>
    <scope>NUCLEOTIDE SEQUENCE [LARGE SCALE GENOMIC DNA]</scope>
    <source>
        <strain evidence="20 21">MKL-01</strain>
    </source>
</reference>
<dbReference type="NCBIfam" id="NF001419">
    <property type="entry name" value="PRK00293.1"/>
    <property type="match status" value="1"/>
</dbReference>
<feature type="transmembrane region" description="Helical" evidence="18">
    <location>
        <begin position="290"/>
        <end position="314"/>
    </location>
</feature>
<dbReference type="GO" id="GO:0045454">
    <property type="term" value="P:cell redox homeostasis"/>
    <property type="evidence" value="ECO:0007669"/>
    <property type="project" value="TreeGrafter"/>
</dbReference>
<evidence type="ECO:0000256" key="17">
    <source>
        <dbReference type="ARBA" id="ARBA00047804"/>
    </source>
</evidence>
<evidence type="ECO:0000256" key="3">
    <source>
        <dbReference type="ARBA" id="ARBA00022448"/>
    </source>
</evidence>
<dbReference type="InterPro" id="IPR013766">
    <property type="entry name" value="Thioredoxin_domain"/>
</dbReference>
<dbReference type="SUPFAM" id="SSF74863">
    <property type="entry name" value="Thiol:disulfide interchange protein DsbD, N-terminal domain (DsbD-alpha)"/>
    <property type="match status" value="1"/>
</dbReference>
<evidence type="ECO:0000256" key="18">
    <source>
        <dbReference type="HAMAP-Rule" id="MF_00399"/>
    </source>
</evidence>
<evidence type="ECO:0000256" key="13">
    <source>
        <dbReference type="ARBA" id="ARBA00023136"/>
    </source>
</evidence>
<feature type="transmembrane region" description="Helical" evidence="18">
    <location>
        <begin position="367"/>
        <end position="400"/>
    </location>
</feature>
<evidence type="ECO:0000256" key="14">
    <source>
        <dbReference type="ARBA" id="ARBA00023157"/>
    </source>
</evidence>
<dbReference type="GO" id="GO:0005886">
    <property type="term" value="C:plasma membrane"/>
    <property type="evidence" value="ECO:0007669"/>
    <property type="project" value="UniProtKB-SubCell"/>
</dbReference>
<keyword evidence="8 18" id="KW-0201">Cytochrome c-type biogenesis</keyword>
<evidence type="ECO:0000259" key="19">
    <source>
        <dbReference type="PROSITE" id="PS51352"/>
    </source>
</evidence>
<keyword evidence="12 18" id="KW-0520">NAD</keyword>
<keyword evidence="14 18" id="KW-1015">Disulfide bond</keyword>
<keyword evidence="13 18" id="KW-0472">Membrane</keyword>
<comment type="catalytic activity">
    <reaction evidence="17 18">
        <text>[protein]-dithiol + NADP(+) = [protein]-disulfide + NADPH + H(+)</text>
        <dbReference type="Rhea" id="RHEA:18753"/>
        <dbReference type="Rhea" id="RHEA-COMP:10593"/>
        <dbReference type="Rhea" id="RHEA-COMP:10594"/>
        <dbReference type="ChEBI" id="CHEBI:15378"/>
        <dbReference type="ChEBI" id="CHEBI:29950"/>
        <dbReference type="ChEBI" id="CHEBI:50058"/>
        <dbReference type="ChEBI" id="CHEBI:57783"/>
        <dbReference type="ChEBI" id="CHEBI:58349"/>
        <dbReference type="EC" id="1.8.1.8"/>
    </reaction>
</comment>
<evidence type="ECO:0000256" key="15">
    <source>
        <dbReference type="ARBA" id="ARBA00023284"/>
    </source>
</evidence>
<feature type="transmembrane region" description="Helical" evidence="18">
    <location>
        <begin position="412"/>
        <end position="435"/>
    </location>
</feature>
<keyword evidence="9 18" id="KW-0249">Electron transport</keyword>
<feature type="transmembrane region" description="Helical" evidence="18">
    <location>
        <begin position="470"/>
        <end position="488"/>
    </location>
</feature>